<dbReference type="SMART" id="SM00255">
    <property type="entry name" value="TIR"/>
    <property type="match status" value="1"/>
</dbReference>
<dbReference type="GO" id="GO:0034128">
    <property type="term" value="P:negative regulation of MyD88-independent toll-like receptor signaling pathway"/>
    <property type="evidence" value="ECO:0007669"/>
    <property type="project" value="InterPro"/>
</dbReference>
<feature type="compositionally biased region" description="Basic and acidic residues" evidence="11">
    <location>
        <begin position="1621"/>
        <end position="1630"/>
    </location>
</feature>
<feature type="compositionally biased region" description="Basic and acidic residues" evidence="11">
    <location>
        <begin position="37"/>
        <end position="52"/>
    </location>
</feature>
<dbReference type="PANTHER" id="PTHR22998:SF1">
    <property type="entry name" value="NAD(+) HYDROLASE SARM1"/>
    <property type="match status" value="1"/>
</dbReference>
<dbReference type="CDD" id="cd09502">
    <property type="entry name" value="SAM_SARM1-like_repeat2"/>
    <property type="match status" value="1"/>
</dbReference>
<dbReference type="FunFam" id="1.25.10.10:FF:001252">
    <property type="entry name" value="Sterile alpha and TIR motif-containing protein tir-1"/>
    <property type="match status" value="1"/>
</dbReference>
<dbReference type="SUPFAM" id="SSF52200">
    <property type="entry name" value="Toll/Interleukin receptor TIR domain"/>
    <property type="match status" value="1"/>
</dbReference>
<dbReference type="GO" id="GO:0019677">
    <property type="term" value="P:NAD+ catabolic process"/>
    <property type="evidence" value="ECO:0007669"/>
    <property type="project" value="UniProtKB-ARBA"/>
</dbReference>
<sequence>MTGVSPLASDARTERRGSIRQTRPPLQRNKTGFSVASKEHSVKFKAIHDVRSKTTMGDEGATRNHQLSRQDASVSSCPSPSSSLHPSAAYNLPSTTPSLPLSQLQQLQPVQLPSCRRRPSSTCLLHLQHPWPPPDPPPRHSRAPSHRAPRCTEECSRGIFTICSYDWRIRPATDDLWLELEDDDILNDSPEIQGKNAVAVSVPMSAPPIGIRTVMFEDLRSALRQGQTQVQLDQNGHSSYGNSGTPTIMRNDEAIRTAPQWGVGRAWNESTTAVVVYSLSTRECAFDDKEGERIQESEGSQAGQLPAGPEVEATLDDLSPDEEGSYVADGVPMLPTSTISIPHSERKNRMPLFPQDSVVTGPLAKHSKTEQVMMMHTLKTKMSKYTAFFDKAFQHLAPNAPDEQIIEGCTIIAKVMTKAWLFPKISHDLSYALCDYMRSSSRSIDGQEDRDNNYFDNLIAHFVSPSKNESVRLACGRVLEECMSTNNREYIVNKGLLRKIATTAEKLNKNPDQQRMSLSIMENLFKHSSATSNRLIDYGVLDHILLTCKRATDTPKTLRHAALALANLALYSDNECKKKIIQKKVPEWLFLLASQHDDITRYYACLAVCMLASTKELEHAVIKSGTLPLVESFLKLKNPQEFAQDHYKYSQNRPPNWLTLLLPMLRSKTREAKQMAAFHLTMEATIKKEQNKLDLFEKHSVRLSVVPGKSMTYLRSWLRRKTVKPMDLTSKEGGPPGPEVASDPLPRRRSARIERPSTLDDLPKIDESHCKCCASVVLISSVQAPSPPHSFLLPSSMSTRLPTPPSSPILSLMTPPLSPLSLARRASHASEPPEDGLEDPRHNPPGPSRESPEPESMALISTKDAILASPAYYRSVKMAQFKRSRTRRFFHPYKEIGAIQALKEVASSPDEVAAKFASEALTVIGEEVPYKLAQQVPNWTINDVQYWVKKIGFEEYAPAFSKHMVDGDLLLHLSEKELEDDLCIKSGILRKRFVRELESLKIAADYSGVDDSQLDSFLMSLSPELSVYTYNMLTAGINRSILPSLTDDVMMSACGIANPIHRLKLKQAFQDAKHIDDIEIALLRQQIDVFISYRRATGNQLASLIKVLLQLRGYKVFIDVDKLYAGKFDASLLKNIQAAKHFILVLTPNSLDRLLNDVNCDDWIHKELRCAFEHNKNVIPIFDQHFEFPDRENDIPQDIRNITKYNGVRWVHDYQEACMDKVERFIKGELGRVPSINQTSTPSSTRKVPTRWGSAVRQTSTSSGKFSVNRGQLDTPPTPNFGGASIEKQRRKAFHGSSTSTLLRSALSSFRILSRLLWPTRECAEWRETIRFASFLLNKTPIPLMNIVRTNINIESMVVEMYSRTTSSSVKAASTEKQNHKIAQQKKIKVTSAVPNFAAKNCLVVNTKLRGELRRLRVEDIREEVARISSVVDQSLEEKRKRVDGLVRETNEAVDGMEQFLDETNAEYNSMLERFSPPEEKSIDEIVEKMEEEFRSVFDIYKSEMIFDVGSTRGSMVEGGDEEVFSSRSGASSDCTGLTGASDRRPVKMSWKMMEEDVKRIKTRCEANIALEMELTEKIARENQAIEKENMKNAAARHEEAEEMHENEKKIERLRREIQELESPLPEHDQITTLTGEIEELKEERRKIERQIEEVEERTRHARSRSEKTSRPSRD</sequence>
<dbReference type="FunFam" id="1.10.150.50:FF:000043">
    <property type="entry name" value="Sterile alpha and TIR motif-containing 1"/>
    <property type="match status" value="1"/>
</dbReference>
<evidence type="ECO:0000313" key="12">
    <source>
        <dbReference type="EnsemblMetazoa" id="PPA00957.1"/>
    </source>
</evidence>
<protein>
    <recommendedName>
        <fullName evidence="3">ADP-ribosyl cyclase/cyclic ADP-ribose hydrolase</fullName>
        <ecNumber evidence="3">3.2.2.6</ecNumber>
    </recommendedName>
</protein>
<evidence type="ECO:0000256" key="6">
    <source>
        <dbReference type="ARBA" id="ARBA00022737"/>
    </source>
</evidence>
<evidence type="ECO:0000256" key="1">
    <source>
        <dbReference type="ARBA" id="ARBA00004496"/>
    </source>
</evidence>
<dbReference type="InterPro" id="IPR013761">
    <property type="entry name" value="SAM/pointed_sf"/>
</dbReference>
<evidence type="ECO:0000256" key="9">
    <source>
        <dbReference type="ARBA" id="ARBA00023027"/>
    </source>
</evidence>
<comment type="subcellular location">
    <subcellularLocation>
        <location evidence="1">Cytoplasm</location>
    </subcellularLocation>
</comment>
<dbReference type="SUPFAM" id="SSF48371">
    <property type="entry name" value="ARM repeat"/>
    <property type="match status" value="1"/>
</dbReference>
<feature type="region of interest" description="Disordered" evidence="11">
    <location>
        <begin position="1621"/>
        <end position="1675"/>
    </location>
</feature>
<proteinExistence type="inferred from homology"/>
<name>A0A2A6BQ16_PRIPA</name>
<dbReference type="PANTHER" id="PTHR22998">
    <property type="entry name" value="SARM1"/>
    <property type="match status" value="1"/>
</dbReference>
<feature type="compositionally biased region" description="Low complexity" evidence="11">
    <location>
        <begin position="808"/>
        <end position="822"/>
    </location>
</feature>
<keyword evidence="5" id="KW-0399">Innate immunity</keyword>
<dbReference type="Gene3D" id="1.10.150.50">
    <property type="entry name" value="Transcription Factor, Ets-1"/>
    <property type="match status" value="2"/>
</dbReference>
<dbReference type="Gene3D" id="3.40.50.10140">
    <property type="entry name" value="Toll/interleukin-1 receptor homology (TIR) domain"/>
    <property type="match status" value="1"/>
</dbReference>
<dbReference type="GO" id="GO:0044297">
    <property type="term" value="C:cell body"/>
    <property type="evidence" value="ECO:0007669"/>
    <property type="project" value="UniProtKB-ARBA"/>
</dbReference>
<dbReference type="GO" id="GO:0045087">
    <property type="term" value="P:innate immune response"/>
    <property type="evidence" value="ECO:0007669"/>
    <property type="project" value="UniProtKB-KW"/>
</dbReference>
<dbReference type="GO" id="GO:0061809">
    <property type="term" value="F:NAD+ nucleosidase activity, cyclic ADP-ribose generating"/>
    <property type="evidence" value="ECO:0007669"/>
    <property type="project" value="UniProtKB-EC"/>
</dbReference>
<feature type="compositionally biased region" description="Basic and acidic residues" evidence="11">
    <location>
        <begin position="1642"/>
        <end position="1675"/>
    </location>
</feature>
<dbReference type="EC" id="3.2.2.6" evidence="3"/>
<keyword evidence="8" id="KW-0391">Immunity</keyword>
<evidence type="ECO:0000256" key="2">
    <source>
        <dbReference type="ARBA" id="ARBA00008291"/>
    </source>
</evidence>
<feature type="compositionally biased region" description="Polar residues" evidence="11">
    <location>
        <begin position="1262"/>
        <end position="1272"/>
    </location>
</feature>
<feature type="compositionally biased region" description="Low complexity" evidence="11">
    <location>
        <begin position="72"/>
        <end position="97"/>
    </location>
</feature>
<dbReference type="InterPro" id="IPR016024">
    <property type="entry name" value="ARM-type_fold"/>
</dbReference>
<comment type="catalytic activity">
    <reaction evidence="10">
        <text>NAD(+) + H2O = ADP-D-ribose + nicotinamide + H(+)</text>
        <dbReference type="Rhea" id="RHEA:16301"/>
        <dbReference type="ChEBI" id="CHEBI:15377"/>
        <dbReference type="ChEBI" id="CHEBI:15378"/>
        <dbReference type="ChEBI" id="CHEBI:17154"/>
        <dbReference type="ChEBI" id="CHEBI:57540"/>
        <dbReference type="ChEBI" id="CHEBI:57967"/>
        <dbReference type="EC" id="3.2.2.6"/>
    </reaction>
    <physiologicalReaction direction="left-to-right" evidence="10">
        <dbReference type="Rhea" id="RHEA:16302"/>
    </physiologicalReaction>
</comment>
<comment type="similarity">
    <text evidence="2">Belongs to the SARM1 family.</text>
</comment>
<evidence type="ECO:0000256" key="10">
    <source>
        <dbReference type="ARBA" id="ARBA00047304"/>
    </source>
</evidence>
<keyword evidence="4" id="KW-0963">Cytoplasm</keyword>
<reference evidence="12" key="2">
    <citation type="submission" date="2022-06" db="UniProtKB">
        <authorList>
            <consortium name="EnsemblMetazoa"/>
        </authorList>
    </citation>
    <scope>IDENTIFICATION</scope>
    <source>
        <strain evidence="12">PS312</strain>
    </source>
</reference>
<dbReference type="InterPro" id="IPR011989">
    <property type="entry name" value="ARM-like"/>
</dbReference>
<feature type="region of interest" description="Disordered" evidence="11">
    <location>
        <begin position="126"/>
        <end position="149"/>
    </location>
</feature>
<dbReference type="GO" id="GO:0048678">
    <property type="term" value="P:response to axon injury"/>
    <property type="evidence" value="ECO:0007669"/>
    <property type="project" value="InterPro"/>
</dbReference>
<keyword evidence="6" id="KW-0677">Repeat</keyword>
<evidence type="ECO:0000256" key="4">
    <source>
        <dbReference type="ARBA" id="ARBA00022490"/>
    </source>
</evidence>
<dbReference type="PROSITE" id="PS50105">
    <property type="entry name" value="SAM_DOMAIN"/>
    <property type="match status" value="1"/>
</dbReference>
<dbReference type="FunFam" id="1.10.150.50:FF:000101">
    <property type="entry name" value="Sterile alpha and TIR motif-containing protein tir-1"/>
    <property type="match status" value="1"/>
</dbReference>
<dbReference type="GO" id="GO:0030425">
    <property type="term" value="C:dendrite"/>
    <property type="evidence" value="ECO:0000318"/>
    <property type="project" value="GO_Central"/>
</dbReference>
<dbReference type="Pfam" id="PF00536">
    <property type="entry name" value="SAM_1"/>
    <property type="match status" value="1"/>
</dbReference>
<dbReference type="InterPro" id="IPR039184">
    <property type="entry name" value="SARM1"/>
</dbReference>
<dbReference type="EnsemblMetazoa" id="PPA00957.1">
    <property type="protein sequence ID" value="PPA00957.1"/>
    <property type="gene ID" value="WBGene00090511"/>
</dbReference>
<evidence type="ECO:0000256" key="5">
    <source>
        <dbReference type="ARBA" id="ARBA00022588"/>
    </source>
</evidence>
<dbReference type="GO" id="GO:0003953">
    <property type="term" value="F:NAD+ nucleosidase activity"/>
    <property type="evidence" value="ECO:0007669"/>
    <property type="project" value="InterPro"/>
</dbReference>
<dbReference type="InterPro" id="IPR000157">
    <property type="entry name" value="TIR_dom"/>
</dbReference>
<dbReference type="GO" id="GO:0005737">
    <property type="term" value="C:cytoplasm"/>
    <property type="evidence" value="ECO:0007669"/>
    <property type="project" value="UniProtKB-SubCell"/>
</dbReference>
<feature type="region of interest" description="Disordered" evidence="11">
    <location>
        <begin position="1262"/>
        <end position="1284"/>
    </location>
</feature>
<dbReference type="SMART" id="SM00454">
    <property type="entry name" value="SAM"/>
    <property type="match status" value="2"/>
</dbReference>
<organism evidence="12 13">
    <name type="scientific">Pristionchus pacificus</name>
    <name type="common">Parasitic nematode worm</name>
    <dbReference type="NCBI Taxonomy" id="54126"/>
    <lineage>
        <taxon>Eukaryota</taxon>
        <taxon>Metazoa</taxon>
        <taxon>Ecdysozoa</taxon>
        <taxon>Nematoda</taxon>
        <taxon>Chromadorea</taxon>
        <taxon>Rhabditida</taxon>
        <taxon>Rhabditina</taxon>
        <taxon>Diplogasteromorpha</taxon>
        <taxon>Diplogasteroidea</taxon>
        <taxon>Neodiplogasteridae</taxon>
        <taxon>Pristionchus</taxon>
    </lineage>
</organism>
<keyword evidence="9" id="KW-0520">NAD</keyword>
<accession>A0A2A6BQ16</accession>
<dbReference type="GO" id="GO:0007165">
    <property type="term" value="P:signal transduction"/>
    <property type="evidence" value="ECO:0007669"/>
    <property type="project" value="InterPro"/>
</dbReference>
<dbReference type="Proteomes" id="UP000005239">
    <property type="component" value="Unassembled WGS sequence"/>
</dbReference>
<dbReference type="GO" id="GO:0035591">
    <property type="term" value="F:signaling adaptor activity"/>
    <property type="evidence" value="ECO:0007669"/>
    <property type="project" value="InterPro"/>
</dbReference>
<keyword evidence="13" id="KW-1185">Reference proteome</keyword>
<dbReference type="Pfam" id="PF07647">
    <property type="entry name" value="SAM_2"/>
    <property type="match status" value="1"/>
</dbReference>
<evidence type="ECO:0000256" key="3">
    <source>
        <dbReference type="ARBA" id="ARBA00011982"/>
    </source>
</evidence>
<dbReference type="FunFam" id="3.40.50.10140:FF:000023">
    <property type="entry name" value="Sterile alpha and TIR motif-containing protein tir-1"/>
    <property type="match status" value="1"/>
</dbReference>
<evidence type="ECO:0000256" key="11">
    <source>
        <dbReference type="SAM" id="MobiDB-lite"/>
    </source>
</evidence>
<evidence type="ECO:0000256" key="7">
    <source>
        <dbReference type="ARBA" id="ARBA00022801"/>
    </source>
</evidence>
<accession>A0A8R1U3R9</accession>
<feature type="compositionally biased region" description="Basic residues" evidence="11">
    <location>
        <begin position="139"/>
        <end position="149"/>
    </location>
</feature>
<keyword evidence="7" id="KW-0378">Hydrolase</keyword>
<dbReference type="PROSITE" id="PS50104">
    <property type="entry name" value="TIR"/>
    <property type="match status" value="1"/>
</dbReference>
<dbReference type="InterPro" id="IPR001660">
    <property type="entry name" value="SAM"/>
</dbReference>
<dbReference type="Pfam" id="PF13676">
    <property type="entry name" value="TIR_2"/>
    <property type="match status" value="1"/>
</dbReference>
<feature type="region of interest" description="Disordered" evidence="11">
    <location>
        <begin position="1"/>
        <end position="97"/>
    </location>
</feature>
<gene>
    <name evidence="12" type="primary">WBGene00090511</name>
</gene>
<feature type="region of interest" description="Disordered" evidence="11">
    <location>
        <begin position="795"/>
        <end position="856"/>
    </location>
</feature>
<reference evidence="13" key="1">
    <citation type="journal article" date="2008" name="Nat. Genet.">
        <title>The Pristionchus pacificus genome provides a unique perspective on nematode lifestyle and parasitism.</title>
        <authorList>
            <person name="Dieterich C."/>
            <person name="Clifton S.W."/>
            <person name="Schuster L.N."/>
            <person name="Chinwalla A."/>
            <person name="Delehaunty K."/>
            <person name="Dinkelacker I."/>
            <person name="Fulton L."/>
            <person name="Fulton R."/>
            <person name="Godfrey J."/>
            <person name="Minx P."/>
            <person name="Mitreva M."/>
            <person name="Roeseler W."/>
            <person name="Tian H."/>
            <person name="Witte H."/>
            <person name="Yang S.P."/>
            <person name="Wilson R.K."/>
            <person name="Sommer R.J."/>
        </authorList>
    </citation>
    <scope>NUCLEOTIDE SEQUENCE [LARGE SCALE GENOMIC DNA]</scope>
    <source>
        <strain evidence="13">PS312</strain>
    </source>
</reference>
<dbReference type="Gene3D" id="1.25.10.10">
    <property type="entry name" value="Leucine-rich Repeat Variant"/>
    <property type="match status" value="1"/>
</dbReference>
<evidence type="ECO:0000313" key="13">
    <source>
        <dbReference type="Proteomes" id="UP000005239"/>
    </source>
</evidence>
<feature type="compositionally biased region" description="Basic and acidic residues" evidence="11">
    <location>
        <begin position="751"/>
        <end position="761"/>
    </location>
</feature>
<feature type="region of interest" description="Disordered" evidence="11">
    <location>
        <begin position="725"/>
        <end position="761"/>
    </location>
</feature>
<dbReference type="CDD" id="cd09501">
    <property type="entry name" value="SAM_SARM1-like_repeat1"/>
    <property type="match status" value="1"/>
</dbReference>
<evidence type="ECO:0000256" key="8">
    <source>
        <dbReference type="ARBA" id="ARBA00022859"/>
    </source>
</evidence>
<dbReference type="SUPFAM" id="SSF47769">
    <property type="entry name" value="SAM/Pointed domain"/>
    <property type="match status" value="2"/>
</dbReference>
<dbReference type="InterPro" id="IPR035897">
    <property type="entry name" value="Toll_tir_struct_dom_sf"/>
</dbReference>